<organism evidence="1 2">
    <name type="scientific">Neobacillus driksii</name>
    <dbReference type="NCBI Taxonomy" id="3035913"/>
    <lineage>
        <taxon>Bacteria</taxon>
        <taxon>Bacillati</taxon>
        <taxon>Bacillota</taxon>
        <taxon>Bacilli</taxon>
        <taxon>Bacillales</taxon>
        <taxon>Bacillaceae</taxon>
        <taxon>Neobacillus</taxon>
    </lineage>
</organism>
<gene>
    <name evidence="1" type="ORF">P5G62_023945</name>
</gene>
<proteinExistence type="predicted"/>
<dbReference type="EMBL" id="JAROBZ020000002">
    <property type="protein sequence ID" value="MFB3170163.1"/>
    <property type="molecule type" value="Genomic_DNA"/>
</dbReference>
<dbReference type="RefSeq" id="WP_306074714.1">
    <property type="nucleotide sequence ID" value="NZ_JAROBZ020000002.1"/>
</dbReference>
<reference evidence="1 2" key="1">
    <citation type="submission" date="2024-05" db="EMBL/GenBank/DDBJ databases">
        <authorList>
            <person name="Venkateswaran K."/>
        </authorList>
    </citation>
    <scope>NUCLEOTIDE SEQUENCE [LARGE SCALE GENOMIC DNA]</scope>
    <source>
        <strain evidence="1 2">179-C4-2-HS</strain>
    </source>
</reference>
<dbReference type="Proteomes" id="UP001241748">
    <property type="component" value="Unassembled WGS sequence"/>
</dbReference>
<evidence type="ECO:0008006" key="3">
    <source>
        <dbReference type="Google" id="ProtNLM"/>
    </source>
</evidence>
<protein>
    <recommendedName>
        <fullName evidence="3">Spore coat associated protein CotJA</fullName>
    </recommendedName>
</protein>
<comment type="caution">
    <text evidence="1">The sequence shown here is derived from an EMBL/GenBank/DDBJ whole genome shotgun (WGS) entry which is preliminary data.</text>
</comment>
<evidence type="ECO:0000313" key="1">
    <source>
        <dbReference type="EMBL" id="MFB3170163.1"/>
    </source>
</evidence>
<evidence type="ECO:0000313" key="2">
    <source>
        <dbReference type="Proteomes" id="UP001241748"/>
    </source>
</evidence>
<keyword evidence="2" id="KW-1185">Reference proteome</keyword>
<sequence length="49" mass="5868">MANEVPIAMAIPINAYGKYRPKYIEMINLDYSFSYFTPFNPYSHKYRKI</sequence>
<accession>A0ABV4Z016</accession>
<name>A0ABV4Z016_9BACI</name>